<organism evidence="1 2">
    <name type="scientific">Halobacillus dabanensis</name>
    <dbReference type="NCBI Taxonomy" id="240302"/>
    <lineage>
        <taxon>Bacteria</taxon>
        <taxon>Bacillati</taxon>
        <taxon>Bacillota</taxon>
        <taxon>Bacilli</taxon>
        <taxon>Bacillales</taxon>
        <taxon>Bacillaceae</taxon>
        <taxon>Halobacillus</taxon>
    </lineage>
</organism>
<gene>
    <name evidence="1" type="ORF">SAMN04487936_104295</name>
</gene>
<protein>
    <submittedName>
        <fullName evidence="1">Uncharacterized protein</fullName>
    </submittedName>
</protein>
<keyword evidence="2" id="KW-1185">Reference proteome</keyword>
<evidence type="ECO:0000313" key="1">
    <source>
        <dbReference type="EMBL" id="SFJ81576.1"/>
    </source>
</evidence>
<dbReference type="AlphaFoldDB" id="A0A1I3UI88"/>
<evidence type="ECO:0000313" key="2">
    <source>
        <dbReference type="Proteomes" id="UP000183557"/>
    </source>
</evidence>
<sequence length="43" mass="4889">MLVGISMVYTVNNGFKTIIKGGISWDTIMVMIIRIELIRKLYG</sequence>
<accession>A0A1I3UI88</accession>
<dbReference type="EMBL" id="FOSB01000004">
    <property type="protein sequence ID" value="SFJ81576.1"/>
    <property type="molecule type" value="Genomic_DNA"/>
</dbReference>
<proteinExistence type="predicted"/>
<dbReference type="Proteomes" id="UP000183557">
    <property type="component" value="Unassembled WGS sequence"/>
</dbReference>
<name>A0A1I3UI88_HALDA</name>
<reference evidence="2" key="1">
    <citation type="submission" date="2016-10" db="EMBL/GenBank/DDBJ databases">
        <authorList>
            <person name="Varghese N."/>
            <person name="Submissions S."/>
        </authorList>
    </citation>
    <scope>NUCLEOTIDE SEQUENCE [LARGE SCALE GENOMIC DNA]</scope>
    <source>
        <strain evidence="2">CGMCC 1.3704</strain>
    </source>
</reference>